<protein>
    <submittedName>
        <fullName evidence="1">Uncharacterized protein</fullName>
    </submittedName>
</protein>
<name>A0AB73PJK4_YERKR</name>
<keyword evidence="2" id="KW-1185">Reference proteome</keyword>
<sequence>MSNSDTAVTKEGKKLAGNAATLFLASLNGGMDQHLDKIMDEVALAAGRAVSVKARQLANQPKLRAVKGGKK</sequence>
<evidence type="ECO:0000313" key="1">
    <source>
        <dbReference type="EMBL" id="OVZ78393.1"/>
    </source>
</evidence>
<comment type="caution">
    <text evidence="1">The sequence shown here is derived from an EMBL/GenBank/DDBJ whole genome shotgun (WGS) entry which is preliminary data.</text>
</comment>
<dbReference type="AlphaFoldDB" id="A0AB73PJK4"/>
<gene>
    <name evidence="1" type="ORF">CBW52_18780</name>
</gene>
<organism evidence="1 2">
    <name type="scientific">Yersinia kristensenii</name>
    <dbReference type="NCBI Taxonomy" id="28152"/>
    <lineage>
        <taxon>Bacteria</taxon>
        <taxon>Pseudomonadati</taxon>
        <taxon>Pseudomonadota</taxon>
        <taxon>Gammaproteobacteria</taxon>
        <taxon>Enterobacterales</taxon>
        <taxon>Yersiniaceae</taxon>
        <taxon>Yersinia</taxon>
    </lineage>
</organism>
<dbReference type="Proteomes" id="UP000195840">
    <property type="component" value="Unassembled WGS sequence"/>
</dbReference>
<reference evidence="1 2" key="1">
    <citation type="submission" date="2017-05" db="EMBL/GenBank/DDBJ databases">
        <title>Whole genome sequencing of Yersinia kristensenii.</title>
        <authorList>
            <person name="Campioni F."/>
        </authorList>
    </citation>
    <scope>NUCLEOTIDE SEQUENCE [LARGE SCALE GENOMIC DNA]</scope>
    <source>
        <strain evidence="1 2">CFSAN060538</strain>
    </source>
</reference>
<proteinExistence type="predicted"/>
<dbReference type="RefSeq" id="WP_087795778.1">
    <property type="nucleotide sequence ID" value="NZ_CAWNET010000017.1"/>
</dbReference>
<dbReference type="EMBL" id="NHOG01000024">
    <property type="protein sequence ID" value="OVZ78393.1"/>
    <property type="molecule type" value="Genomic_DNA"/>
</dbReference>
<accession>A0AB73PJK4</accession>
<evidence type="ECO:0000313" key="2">
    <source>
        <dbReference type="Proteomes" id="UP000195840"/>
    </source>
</evidence>